<evidence type="ECO:0000259" key="7">
    <source>
        <dbReference type="Pfam" id="PF22451"/>
    </source>
</evidence>
<evidence type="ECO:0000256" key="1">
    <source>
        <dbReference type="ARBA" id="ARBA00023239"/>
    </source>
</evidence>
<organism evidence="8 9">
    <name type="scientific">Candidatus Methanodesulfokora washburnensis</name>
    <dbReference type="NCBI Taxonomy" id="2478471"/>
    <lineage>
        <taxon>Archaea</taxon>
        <taxon>Thermoproteota</taxon>
        <taxon>Candidatus Korarchaeia</taxon>
        <taxon>Candidatus Korarchaeia incertae sedis</taxon>
        <taxon>Candidatus Methanodesulfokora</taxon>
    </lineage>
</organism>
<dbReference type="InterPro" id="IPR036388">
    <property type="entry name" value="WH-like_DNA-bd_sf"/>
</dbReference>
<dbReference type="AlphaFoldDB" id="A0A429GJR4"/>
<keyword evidence="9" id="KW-1185">Reference proteome</keyword>
<dbReference type="EC" id="4.1.1.111" evidence="4"/>
<dbReference type="PANTHER" id="PTHR43413">
    <property type="entry name" value="TRANSCRIPTIONAL REGULATOR, ASNC FAMILY"/>
    <property type="match status" value="1"/>
</dbReference>
<accession>A0A429GJR4</accession>
<comment type="caution">
    <text evidence="8">The sequence shown here is derived from an EMBL/GenBank/DDBJ whole genome shotgun (WGS) entry which is preliminary data.</text>
</comment>
<dbReference type="OrthoDB" id="145939at2157"/>
<keyword evidence="1" id="KW-0456">Lyase</keyword>
<dbReference type="Gene3D" id="3.30.70.3460">
    <property type="match status" value="2"/>
</dbReference>
<dbReference type="InterPro" id="IPR050684">
    <property type="entry name" value="HTH-Siroheme_Decarb"/>
</dbReference>
<reference evidence="8 9" key="1">
    <citation type="submission" date="2018-10" db="EMBL/GenBank/DDBJ databases">
        <title>Co-occurring genomic capacity for anaerobic methane metabolism and dissimilatory sulfite reduction discovered in the Korarchaeota.</title>
        <authorList>
            <person name="Mckay L.J."/>
            <person name="Dlakic M."/>
            <person name="Fields M.W."/>
            <person name="Delmont T.O."/>
            <person name="Eren A.M."/>
            <person name="Jay Z.J."/>
            <person name="Klingelsmith K.B."/>
            <person name="Rusch D.B."/>
            <person name="Inskeep W.P."/>
        </authorList>
    </citation>
    <scope>NUCLEOTIDE SEQUENCE [LARGE SCALE GENOMIC DNA]</scope>
    <source>
        <strain evidence="8 9">MDKW</strain>
    </source>
</reference>
<dbReference type="Gene3D" id="1.10.10.10">
    <property type="entry name" value="Winged helix-like DNA-binding domain superfamily/Winged helix DNA-binding domain"/>
    <property type="match status" value="1"/>
</dbReference>
<sequence>MERLDVDLLMELQYRYPLVPEPYKEIAERLKTTEDDVIRRIARLQGIIKRIGAYVSFRAVGKVSALVAARVHDINSISERLKLDEDVSHCYERDHYFNLWYVIKSRSKEELTRKVEEQLMGCEYVVLHSKRTYKLSVKFDLVEGISRSPPELLPEKVPKLEGMERFLAMIRRFPLSRRPFREIGSSLGISEEDVIRMLEKLISVGAVRDVGAALDGDLLGFSHNCMLLIHSDMADEICRRIALEVPEATHVVLRETPRGWRYNCYAMVHSRSRERIDYVVSEIVSRLSLDEFLPVMSRRNLKPGVIR</sequence>
<dbReference type="InterPro" id="IPR040523">
    <property type="entry name" value="AsnC_trans_reg2"/>
</dbReference>
<evidence type="ECO:0000313" key="9">
    <source>
        <dbReference type="Proteomes" id="UP000277582"/>
    </source>
</evidence>
<dbReference type="Pfam" id="PF17805">
    <property type="entry name" value="AsnC_trans_reg2"/>
    <property type="match status" value="2"/>
</dbReference>
<evidence type="ECO:0000256" key="4">
    <source>
        <dbReference type="ARBA" id="ARBA00023471"/>
    </source>
</evidence>
<proteinExistence type="inferred from homology"/>
<dbReference type="Proteomes" id="UP000277582">
    <property type="component" value="Unassembled WGS sequence"/>
</dbReference>
<gene>
    <name evidence="8" type="ORF">D6D85_08720</name>
</gene>
<dbReference type="RefSeq" id="WP_125671612.1">
    <property type="nucleotide sequence ID" value="NZ_RCOS01000100.1"/>
</dbReference>
<comment type="similarity">
    <text evidence="3">Belongs to the Ahb/Nir family.</text>
</comment>
<comment type="pathway">
    <text evidence="2">Porphyrin-containing compound metabolism.</text>
</comment>
<feature type="domain" description="Siroheme decarboxylase AsnC-like ligand binding" evidence="6">
    <location>
        <begin position="219"/>
        <end position="302"/>
    </location>
</feature>
<evidence type="ECO:0000256" key="3">
    <source>
        <dbReference type="ARBA" id="ARBA00023457"/>
    </source>
</evidence>
<dbReference type="PANTHER" id="PTHR43413:SF1">
    <property type="entry name" value="SIROHEME DECARBOXYLASE NIRL SUBUNIT"/>
    <property type="match status" value="1"/>
</dbReference>
<feature type="domain" description="Siroheme decarboxylase AsnC-like ligand binding" evidence="6">
    <location>
        <begin position="62"/>
        <end position="134"/>
    </location>
</feature>
<comment type="catalytic activity">
    <reaction evidence="5">
        <text>siroheme + 2 H(+) = 12,18-didecarboxysiroheme + 2 CO2</text>
        <dbReference type="Rhea" id="RHEA:19093"/>
        <dbReference type="ChEBI" id="CHEBI:15378"/>
        <dbReference type="ChEBI" id="CHEBI:16526"/>
        <dbReference type="ChEBI" id="CHEBI:60052"/>
        <dbReference type="ChEBI" id="CHEBI:140497"/>
        <dbReference type="EC" id="4.1.1.111"/>
    </reaction>
</comment>
<feature type="domain" description="Siroheme decarboxylase NirL-like HTH" evidence="7">
    <location>
        <begin position="7"/>
        <end position="45"/>
    </location>
</feature>
<evidence type="ECO:0000256" key="5">
    <source>
        <dbReference type="ARBA" id="ARBA00048470"/>
    </source>
</evidence>
<dbReference type="InterPro" id="IPR053953">
    <property type="entry name" value="NirdL-like_HTH"/>
</dbReference>
<evidence type="ECO:0000259" key="6">
    <source>
        <dbReference type="Pfam" id="PF17805"/>
    </source>
</evidence>
<dbReference type="Pfam" id="PF22451">
    <property type="entry name" value="NirdL-like_HTH"/>
    <property type="match status" value="2"/>
</dbReference>
<dbReference type="EMBL" id="RCOS01000100">
    <property type="protein sequence ID" value="RSN74111.1"/>
    <property type="molecule type" value="Genomic_DNA"/>
</dbReference>
<evidence type="ECO:0000256" key="2">
    <source>
        <dbReference type="ARBA" id="ARBA00023444"/>
    </source>
</evidence>
<name>A0A429GJR4_9CREN</name>
<dbReference type="GO" id="GO:0016829">
    <property type="term" value="F:lyase activity"/>
    <property type="evidence" value="ECO:0007669"/>
    <property type="project" value="UniProtKB-KW"/>
</dbReference>
<protein>
    <recommendedName>
        <fullName evidence="4">siroheme decarboxylase</fullName>
        <ecNumber evidence="4">4.1.1.111</ecNumber>
    </recommendedName>
</protein>
<feature type="domain" description="Siroheme decarboxylase NirL-like HTH" evidence="7">
    <location>
        <begin position="171"/>
        <end position="208"/>
    </location>
</feature>
<evidence type="ECO:0000313" key="8">
    <source>
        <dbReference type="EMBL" id="RSN74111.1"/>
    </source>
</evidence>